<evidence type="ECO:0000256" key="17">
    <source>
        <dbReference type="PROSITE-ProRule" id="PRU00708"/>
    </source>
</evidence>
<comment type="caution">
    <text evidence="21">The sequence shown here is derived from an EMBL/GenBank/DDBJ whole genome shotgun (WGS) entry which is preliminary data.</text>
</comment>
<accession>A0AAW0M4M2</accession>
<proteinExistence type="inferred from homology"/>
<comment type="catalytic activity">
    <reaction evidence="15">
        <text>a quinone + NADH + H(+) = a quinol + NAD(+)</text>
        <dbReference type="Rhea" id="RHEA:46160"/>
        <dbReference type="ChEBI" id="CHEBI:15378"/>
        <dbReference type="ChEBI" id="CHEBI:24646"/>
        <dbReference type="ChEBI" id="CHEBI:57540"/>
        <dbReference type="ChEBI" id="CHEBI:57945"/>
        <dbReference type="ChEBI" id="CHEBI:132124"/>
        <dbReference type="EC" id="1.6.5.9"/>
    </reaction>
</comment>
<dbReference type="FunFam" id="3.50.50.100:FF:000002">
    <property type="entry name" value="External alternative NAD(P)H-ubiquinone oxidoreductase B1, mitochondrial"/>
    <property type="match status" value="1"/>
</dbReference>
<evidence type="ECO:0000313" key="21">
    <source>
        <dbReference type="EMBL" id="KAK7858843.1"/>
    </source>
</evidence>
<keyword evidence="12" id="KW-0520">NAD</keyword>
<dbReference type="Pfam" id="PF07992">
    <property type="entry name" value="Pyr_redox_2"/>
    <property type="match status" value="1"/>
</dbReference>
<evidence type="ECO:0000256" key="18">
    <source>
        <dbReference type="SAM" id="MobiDB-lite"/>
    </source>
</evidence>
<organism evidence="21 22">
    <name type="scientific">Quercus suber</name>
    <name type="common">Cork oak</name>
    <dbReference type="NCBI Taxonomy" id="58331"/>
    <lineage>
        <taxon>Eukaryota</taxon>
        <taxon>Viridiplantae</taxon>
        <taxon>Streptophyta</taxon>
        <taxon>Embryophyta</taxon>
        <taxon>Tracheophyta</taxon>
        <taxon>Spermatophyta</taxon>
        <taxon>Magnoliopsida</taxon>
        <taxon>eudicotyledons</taxon>
        <taxon>Gunneridae</taxon>
        <taxon>Pentapetalae</taxon>
        <taxon>rosids</taxon>
        <taxon>fabids</taxon>
        <taxon>Fagales</taxon>
        <taxon>Fagaceae</taxon>
        <taxon>Quercus</taxon>
    </lineage>
</organism>
<dbReference type="InterPro" id="IPR011990">
    <property type="entry name" value="TPR-like_helical_dom_sf"/>
</dbReference>
<keyword evidence="14" id="KW-0576">Peroxisome</keyword>
<evidence type="ECO:0000256" key="11">
    <source>
        <dbReference type="ARBA" id="ARBA00023002"/>
    </source>
</evidence>
<dbReference type="NCBIfam" id="TIGR00756">
    <property type="entry name" value="PPR"/>
    <property type="match status" value="6"/>
</dbReference>
<feature type="domain" description="FAD/NAD(P)-binding" evidence="19">
    <location>
        <begin position="574"/>
        <end position="938"/>
    </location>
</feature>
<reference evidence="21 22" key="1">
    <citation type="journal article" date="2018" name="Sci. Data">
        <title>The draft genome sequence of cork oak.</title>
        <authorList>
            <person name="Ramos A.M."/>
            <person name="Usie A."/>
            <person name="Barbosa P."/>
            <person name="Barros P.M."/>
            <person name="Capote T."/>
            <person name="Chaves I."/>
            <person name="Simoes F."/>
            <person name="Abreu I."/>
            <person name="Carrasquinho I."/>
            <person name="Faro C."/>
            <person name="Guimaraes J.B."/>
            <person name="Mendonca D."/>
            <person name="Nobrega F."/>
            <person name="Rodrigues L."/>
            <person name="Saibo N.J.M."/>
            <person name="Varela M.C."/>
            <person name="Egas C."/>
            <person name="Matos J."/>
            <person name="Miguel C.M."/>
            <person name="Oliveira M.M."/>
            <person name="Ricardo C.P."/>
            <person name="Goncalves S."/>
        </authorList>
    </citation>
    <scope>NUCLEOTIDE SEQUENCE [LARGE SCALE GENOMIC DNA]</scope>
    <source>
        <strain evidence="22">cv. HL8</strain>
    </source>
</reference>
<keyword evidence="8" id="KW-0472">Membrane</keyword>
<evidence type="ECO:0000256" key="6">
    <source>
        <dbReference type="ARBA" id="ARBA00022630"/>
    </source>
</evidence>
<comment type="cofactor">
    <cofactor evidence="1">
        <name>FAD</name>
        <dbReference type="ChEBI" id="CHEBI:57692"/>
    </cofactor>
</comment>
<dbReference type="PANTHER" id="PTHR43706">
    <property type="entry name" value="NADH DEHYDROGENASE"/>
    <property type="match status" value="1"/>
</dbReference>
<dbReference type="InterPro" id="IPR054585">
    <property type="entry name" value="NDH2-like_C"/>
</dbReference>
<keyword evidence="7" id="KW-0677">Repeat</keyword>
<evidence type="ECO:0000259" key="19">
    <source>
        <dbReference type="Pfam" id="PF07992"/>
    </source>
</evidence>
<dbReference type="GO" id="GO:0005743">
    <property type="term" value="C:mitochondrial inner membrane"/>
    <property type="evidence" value="ECO:0007669"/>
    <property type="project" value="UniProtKB-SubCell"/>
</dbReference>
<comment type="similarity">
    <text evidence="4">Belongs to the NADH dehydrogenase family.</text>
</comment>
<evidence type="ECO:0000256" key="7">
    <source>
        <dbReference type="ARBA" id="ARBA00022737"/>
    </source>
</evidence>
<dbReference type="EMBL" id="PKMF04000016">
    <property type="protein sequence ID" value="KAK7858843.1"/>
    <property type="molecule type" value="Genomic_DNA"/>
</dbReference>
<feature type="domain" description="External alternative NADH-ubiquinone oxidoreductase-like C-terminal" evidence="20">
    <location>
        <begin position="977"/>
        <end position="1038"/>
    </location>
</feature>
<dbReference type="Pfam" id="PF13041">
    <property type="entry name" value="PPR_2"/>
    <property type="match status" value="4"/>
</dbReference>
<feature type="compositionally biased region" description="Pro residues" evidence="18">
    <location>
        <begin position="19"/>
        <end position="35"/>
    </location>
</feature>
<dbReference type="InterPro" id="IPR036188">
    <property type="entry name" value="FAD/NAD-bd_sf"/>
</dbReference>
<keyword evidence="6" id="KW-0285">Flavoprotein</keyword>
<comment type="catalytic activity">
    <reaction evidence="16">
        <text>a ubiquinone + NADH + H(+) = a ubiquinol + NAD(+)</text>
        <dbReference type="Rhea" id="RHEA:23152"/>
        <dbReference type="Rhea" id="RHEA-COMP:9565"/>
        <dbReference type="Rhea" id="RHEA-COMP:9566"/>
        <dbReference type="ChEBI" id="CHEBI:15378"/>
        <dbReference type="ChEBI" id="CHEBI:16389"/>
        <dbReference type="ChEBI" id="CHEBI:17976"/>
        <dbReference type="ChEBI" id="CHEBI:57540"/>
        <dbReference type="ChEBI" id="CHEBI:57945"/>
    </reaction>
</comment>
<feature type="repeat" description="PPR" evidence="17">
    <location>
        <begin position="291"/>
        <end position="325"/>
    </location>
</feature>
<dbReference type="EC" id="1.6.5.9" evidence="5"/>
<comment type="subcellular location">
    <subcellularLocation>
        <location evidence="3">Mitochondrion inner membrane</location>
        <topology evidence="3">Peripheral membrane protein</topology>
    </subcellularLocation>
    <subcellularLocation>
        <location evidence="2">Peroxisome</location>
    </subcellularLocation>
</comment>
<dbReference type="PRINTS" id="PR00368">
    <property type="entry name" value="FADPNR"/>
</dbReference>
<evidence type="ECO:0000313" key="22">
    <source>
        <dbReference type="Proteomes" id="UP000237347"/>
    </source>
</evidence>
<feature type="repeat" description="PPR" evidence="17">
    <location>
        <begin position="431"/>
        <end position="465"/>
    </location>
</feature>
<feature type="repeat" description="PPR" evidence="17">
    <location>
        <begin position="221"/>
        <end position="255"/>
    </location>
</feature>
<dbReference type="GO" id="GO:0005777">
    <property type="term" value="C:peroxisome"/>
    <property type="evidence" value="ECO:0007669"/>
    <property type="project" value="UniProtKB-SubCell"/>
</dbReference>
<dbReference type="PROSITE" id="PS51375">
    <property type="entry name" value="PPR"/>
    <property type="match status" value="8"/>
</dbReference>
<evidence type="ECO:0000256" key="14">
    <source>
        <dbReference type="ARBA" id="ARBA00023140"/>
    </source>
</evidence>
<name>A0AAW0M4M2_QUESU</name>
<dbReference type="PANTHER" id="PTHR43706:SF47">
    <property type="entry name" value="EXTERNAL NADH-UBIQUINONE OXIDOREDUCTASE 1, MITOCHONDRIAL-RELATED"/>
    <property type="match status" value="1"/>
</dbReference>
<keyword evidence="13" id="KW-0496">Mitochondrion</keyword>
<feature type="repeat" description="PPR" evidence="17">
    <location>
        <begin position="361"/>
        <end position="395"/>
    </location>
</feature>
<evidence type="ECO:0000256" key="1">
    <source>
        <dbReference type="ARBA" id="ARBA00001974"/>
    </source>
</evidence>
<dbReference type="GO" id="GO:0050136">
    <property type="term" value="F:NADH dehydrogenase (quinone) (non-electrogenic) activity"/>
    <property type="evidence" value="ECO:0007669"/>
    <property type="project" value="UniProtKB-EC"/>
</dbReference>
<dbReference type="Pfam" id="PF01535">
    <property type="entry name" value="PPR"/>
    <property type="match status" value="2"/>
</dbReference>
<dbReference type="InterPro" id="IPR045024">
    <property type="entry name" value="NDH-2"/>
</dbReference>
<keyword evidence="8" id="KW-0999">Mitochondrion inner membrane</keyword>
<evidence type="ECO:0000259" key="20">
    <source>
        <dbReference type="Pfam" id="PF22366"/>
    </source>
</evidence>
<keyword evidence="22" id="KW-1185">Reference proteome</keyword>
<dbReference type="Gene3D" id="3.50.50.100">
    <property type="match status" value="1"/>
</dbReference>
<feature type="repeat" description="PPR" evidence="17">
    <location>
        <begin position="256"/>
        <end position="290"/>
    </location>
</feature>
<dbReference type="Gene3D" id="1.25.40.10">
    <property type="entry name" value="Tetratricopeptide repeat domain"/>
    <property type="match status" value="5"/>
</dbReference>
<protein>
    <recommendedName>
        <fullName evidence="5">NADH:ubiquinone reductase (non-electrogenic)</fullName>
        <ecNumber evidence="5">1.6.5.9</ecNumber>
    </recommendedName>
</protein>
<evidence type="ECO:0000256" key="15">
    <source>
        <dbReference type="ARBA" id="ARBA00047599"/>
    </source>
</evidence>
<feature type="repeat" description="PPR" evidence="17">
    <location>
        <begin position="186"/>
        <end position="220"/>
    </location>
</feature>
<keyword evidence="11" id="KW-0560">Oxidoreductase</keyword>
<evidence type="ECO:0000256" key="8">
    <source>
        <dbReference type="ARBA" id="ARBA00022792"/>
    </source>
</evidence>
<evidence type="ECO:0000256" key="9">
    <source>
        <dbReference type="ARBA" id="ARBA00022827"/>
    </source>
</evidence>
<gene>
    <name evidence="21" type="primary">NDB4</name>
    <name evidence="21" type="ORF">CFP56_009605</name>
</gene>
<feature type="repeat" description="PPR" evidence="17">
    <location>
        <begin position="396"/>
        <end position="430"/>
    </location>
</feature>
<dbReference type="SUPFAM" id="SSF51905">
    <property type="entry name" value="FAD/NAD(P)-binding domain"/>
    <property type="match status" value="2"/>
</dbReference>
<evidence type="ECO:0000256" key="3">
    <source>
        <dbReference type="ARBA" id="ARBA00004637"/>
    </source>
</evidence>
<evidence type="ECO:0000256" key="5">
    <source>
        <dbReference type="ARBA" id="ARBA00012637"/>
    </source>
</evidence>
<feature type="region of interest" description="Disordered" evidence="18">
    <location>
        <begin position="14"/>
        <end position="36"/>
    </location>
</feature>
<evidence type="ECO:0000256" key="16">
    <source>
        <dbReference type="ARBA" id="ARBA00049010"/>
    </source>
</evidence>
<evidence type="ECO:0000256" key="12">
    <source>
        <dbReference type="ARBA" id="ARBA00023027"/>
    </source>
</evidence>
<feature type="repeat" description="PPR" evidence="17">
    <location>
        <begin position="326"/>
        <end position="360"/>
    </location>
</feature>
<keyword evidence="10" id="KW-0809">Transit peptide</keyword>
<evidence type="ECO:0000256" key="4">
    <source>
        <dbReference type="ARBA" id="ARBA00005272"/>
    </source>
</evidence>
<keyword evidence="9" id="KW-0274">FAD</keyword>
<evidence type="ECO:0000256" key="13">
    <source>
        <dbReference type="ARBA" id="ARBA00023128"/>
    </source>
</evidence>
<dbReference type="AlphaFoldDB" id="A0AAW0M4M2"/>
<evidence type="ECO:0000256" key="2">
    <source>
        <dbReference type="ARBA" id="ARBA00004275"/>
    </source>
</evidence>
<sequence>MGLKKLLNANSKKALQISTPPPLSPIPQPPPPPTHLNPLPTLTLSDHHTHTHTHLLRYLTAHLAQPFTPTHLLHFLKSKLHHHPSFTHFDFHIFNWASTIDSFRHDHSTFEWMARTLAISHRFADLSSLLQFFASNPCPCSDGIFSCPRTEPIFRFSINAYCRVGKLDDAVVAFESMKKLIDGRPSVALYNILIHGFVKCGKHDNALKVFDTMTKDRVKPDVYTFNILISSYCRNSRFRLALELFKEMREKGCSPNVVSFNTLIRGFFRERKFDEGVSMAYEMIELGCEFSSVTCEILVDGLCREGRVSEACEILIDFSRKGVLPNGYDYYGLMEALCRKGNAGRALEVVDELWGKGNVPSLIACTTLIEGLRRLGRIDEAFRLTERMLNESIIPDSVTFNCLLQSLCDVGRTVEANRLRLLASSKGLDSDGMTYSILVSGYTRERKQKEGEVVVDEMLDRGFIPDIATYNRLMDGLANARSSVRRQANVIDLLKEPQGNDQKEMDVEGFKLLLSHVDLHMKSVCCCTVITCDWSLENTYHLSSFPSGGGLMAFSDARQKSMYAKSIQGEFKKKKVVVVGTGWAGTSFLKELKNPSYDVHVVSPRNYFAFTPLLPSVTCGTVEARSIVEPIRSITKKKSYDVHFKEAKCYKIDAENKKVYCQSSQDKNFDGKEEFALDYDYLVIAMGAQSNTFNTPGVMEHAHFLKEVDDALGIRKTVIDAFERASLPSISEEEKKRILHFVVVGGGPTGVEFAAELHDYVYDDLVKLYPQSKDFVKITLVEAGNHILNMFDKRISAFAEEKFQRDGINVKTGSMVVKVSDKEISTKVRATGEVVNIPYGMVVWSTGIGTRPEIADFMKQIGQTNRRVLATDEWLRVEGCDNVYALGDCATVNQRRVMNTQENDQNKPIKIDNIKTALTEVDSQMKNLPPTAQVAYQQGQYLADCFNRMEQCEKNPEGPLRFRESGRHRFHPFRYRHLGQFAPLGGEQTAFQLPGDWVSIGHSSQWLWYSVYASKLVSWRTRMLVISDWGRRFIFGRDSSKI</sequence>
<dbReference type="Pfam" id="PF22366">
    <property type="entry name" value="NDH2_C"/>
    <property type="match status" value="1"/>
</dbReference>
<dbReference type="Proteomes" id="UP000237347">
    <property type="component" value="Unassembled WGS sequence"/>
</dbReference>
<dbReference type="InterPro" id="IPR023753">
    <property type="entry name" value="FAD/NAD-binding_dom"/>
</dbReference>
<dbReference type="InterPro" id="IPR002885">
    <property type="entry name" value="PPR_rpt"/>
</dbReference>
<evidence type="ECO:0000256" key="10">
    <source>
        <dbReference type="ARBA" id="ARBA00022946"/>
    </source>
</evidence>